<sequence>MVTPPRKEKVLMENNLNVNIKQSKTKQETEYTLNFSTKNTDALHDSSIDVEDDDVENDPDWKNTPLYNRIQKLQNKSKLSIQQLPFKLEPDEIKCAFAYAILRHHRKRSNDQLKKEEINEEECVERLFR</sequence>
<dbReference type="Proteomes" id="UP000008237">
    <property type="component" value="Unassembled WGS sequence"/>
</dbReference>
<accession>E2BRZ6</accession>
<dbReference type="EMBL" id="GL450107">
    <property type="protein sequence ID" value="EFN81512.1"/>
    <property type="molecule type" value="Genomic_DNA"/>
</dbReference>
<dbReference type="AlphaFoldDB" id="E2BRZ6"/>
<gene>
    <name evidence="1" type="ORF">EAI_11436</name>
</gene>
<evidence type="ECO:0000313" key="2">
    <source>
        <dbReference type="Proteomes" id="UP000008237"/>
    </source>
</evidence>
<dbReference type="InParanoid" id="E2BRZ6"/>
<reference evidence="1 2" key="1">
    <citation type="journal article" date="2010" name="Science">
        <title>Genomic comparison of the ants Camponotus floridanus and Harpegnathos saltator.</title>
        <authorList>
            <person name="Bonasio R."/>
            <person name="Zhang G."/>
            <person name="Ye C."/>
            <person name="Mutti N.S."/>
            <person name="Fang X."/>
            <person name="Qin N."/>
            <person name="Donahue G."/>
            <person name="Yang P."/>
            <person name="Li Q."/>
            <person name="Li C."/>
            <person name="Zhang P."/>
            <person name="Huang Z."/>
            <person name="Berger S.L."/>
            <person name="Reinberg D."/>
            <person name="Wang J."/>
            <person name="Liebig J."/>
        </authorList>
    </citation>
    <scope>NUCLEOTIDE SEQUENCE [LARGE SCALE GENOMIC DNA]</scope>
    <source>
        <strain evidence="1 2">R22 G/1</strain>
    </source>
</reference>
<proteinExistence type="predicted"/>
<dbReference type="OrthoDB" id="3176171at2759"/>
<dbReference type="STRING" id="610380.E2BRZ6"/>
<organism evidence="2">
    <name type="scientific">Harpegnathos saltator</name>
    <name type="common">Jerdon's jumping ant</name>
    <dbReference type="NCBI Taxonomy" id="610380"/>
    <lineage>
        <taxon>Eukaryota</taxon>
        <taxon>Metazoa</taxon>
        <taxon>Ecdysozoa</taxon>
        <taxon>Arthropoda</taxon>
        <taxon>Hexapoda</taxon>
        <taxon>Insecta</taxon>
        <taxon>Pterygota</taxon>
        <taxon>Neoptera</taxon>
        <taxon>Endopterygota</taxon>
        <taxon>Hymenoptera</taxon>
        <taxon>Apocrita</taxon>
        <taxon>Aculeata</taxon>
        <taxon>Formicoidea</taxon>
        <taxon>Formicidae</taxon>
        <taxon>Ponerinae</taxon>
        <taxon>Ponerini</taxon>
        <taxon>Harpegnathos</taxon>
    </lineage>
</organism>
<protein>
    <submittedName>
        <fullName evidence="1">Uncharacterized protein</fullName>
    </submittedName>
</protein>
<evidence type="ECO:0000313" key="1">
    <source>
        <dbReference type="EMBL" id="EFN81512.1"/>
    </source>
</evidence>
<keyword evidence="2" id="KW-1185">Reference proteome</keyword>
<name>E2BRZ6_HARSA</name>